<evidence type="ECO:0000313" key="8">
    <source>
        <dbReference type="Proteomes" id="UP000824120"/>
    </source>
</evidence>
<dbReference type="Pfam" id="PF13812">
    <property type="entry name" value="PPR_3"/>
    <property type="match status" value="1"/>
</dbReference>
<feature type="repeat" description="PPR" evidence="4">
    <location>
        <begin position="395"/>
        <end position="429"/>
    </location>
</feature>
<feature type="repeat" description="PPR" evidence="4">
    <location>
        <begin position="360"/>
        <end position="394"/>
    </location>
</feature>
<dbReference type="InterPro" id="IPR011990">
    <property type="entry name" value="TPR-like_helical_dom_sf"/>
</dbReference>
<dbReference type="InterPro" id="IPR035979">
    <property type="entry name" value="RBD_domain_sf"/>
</dbReference>
<keyword evidence="2" id="KW-0677">Repeat</keyword>
<feature type="region of interest" description="Disordered" evidence="5">
    <location>
        <begin position="936"/>
        <end position="983"/>
    </location>
</feature>
<feature type="region of interest" description="Disordered" evidence="5">
    <location>
        <begin position="41"/>
        <end position="140"/>
    </location>
</feature>
<feature type="compositionally biased region" description="Low complexity" evidence="5">
    <location>
        <begin position="99"/>
        <end position="109"/>
    </location>
</feature>
<evidence type="ECO:0000256" key="4">
    <source>
        <dbReference type="PROSITE-ProRule" id="PRU00708"/>
    </source>
</evidence>
<dbReference type="SUPFAM" id="SSF54928">
    <property type="entry name" value="RNA-binding domain, RBD"/>
    <property type="match status" value="1"/>
</dbReference>
<feature type="compositionally biased region" description="Low complexity" evidence="5">
    <location>
        <begin position="52"/>
        <end position="63"/>
    </location>
</feature>
<feature type="repeat" description="PPR" evidence="4">
    <location>
        <begin position="758"/>
        <end position="792"/>
    </location>
</feature>
<feature type="repeat" description="PPR" evidence="4">
    <location>
        <begin position="564"/>
        <end position="598"/>
    </location>
</feature>
<dbReference type="InterPro" id="IPR000504">
    <property type="entry name" value="RRM_dom"/>
</dbReference>
<dbReference type="CDD" id="cd00590">
    <property type="entry name" value="RRM_SF"/>
    <property type="match status" value="1"/>
</dbReference>
<dbReference type="OrthoDB" id="185373at2759"/>
<feature type="repeat" description="PPR" evidence="4">
    <location>
        <begin position="290"/>
        <end position="324"/>
    </location>
</feature>
<dbReference type="AlphaFoldDB" id="A0A9J5WJ23"/>
<dbReference type="Gene3D" id="1.25.40.10">
    <property type="entry name" value="Tetratricopeptide repeat domain"/>
    <property type="match status" value="5"/>
</dbReference>
<feature type="compositionally biased region" description="Polar residues" evidence="5">
    <location>
        <begin position="65"/>
        <end position="78"/>
    </location>
</feature>
<comment type="similarity">
    <text evidence="1">Belongs to the PPR family. P subfamily.</text>
</comment>
<feature type="repeat" description="PPR" evidence="4">
    <location>
        <begin position="688"/>
        <end position="722"/>
    </location>
</feature>
<dbReference type="Pfam" id="PF00076">
    <property type="entry name" value="RRM_1"/>
    <property type="match status" value="1"/>
</dbReference>
<evidence type="ECO:0000256" key="2">
    <source>
        <dbReference type="ARBA" id="ARBA00022737"/>
    </source>
</evidence>
<dbReference type="SMART" id="SM00360">
    <property type="entry name" value="RRM"/>
    <property type="match status" value="1"/>
</dbReference>
<feature type="repeat" description="PPR" evidence="4">
    <location>
        <begin position="723"/>
        <end position="757"/>
    </location>
</feature>
<dbReference type="NCBIfam" id="TIGR00756">
    <property type="entry name" value="PPR"/>
    <property type="match status" value="12"/>
</dbReference>
<feature type="repeat" description="PPR" evidence="4">
    <location>
        <begin position="325"/>
        <end position="359"/>
    </location>
</feature>
<dbReference type="GO" id="GO:0003723">
    <property type="term" value="F:RNA binding"/>
    <property type="evidence" value="ECO:0007669"/>
    <property type="project" value="UniProtKB-UniRule"/>
</dbReference>
<gene>
    <name evidence="7" type="ORF">H5410_055134</name>
</gene>
<feature type="repeat" description="PPR" evidence="4">
    <location>
        <begin position="494"/>
        <end position="528"/>
    </location>
</feature>
<dbReference type="PANTHER" id="PTHR47939">
    <property type="entry name" value="MEMBRANE-ASSOCIATED SALT-INDUCIBLE PROTEIN-LIKE"/>
    <property type="match status" value="1"/>
</dbReference>
<dbReference type="Gene3D" id="3.30.70.330">
    <property type="match status" value="1"/>
</dbReference>
<evidence type="ECO:0000256" key="5">
    <source>
        <dbReference type="SAM" id="MobiDB-lite"/>
    </source>
</evidence>
<dbReference type="PROSITE" id="PS50102">
    <property type="entry name" value="RRM"/>
    <property type="match status" value="1"/>
</dbReference>
<dbReference type="EMBL" id="JACXVP010000011">
    <property type="protein sequence ID" value="KAG5575000.1"/>
    <property type="molecule type" value="Genomic_DNA"/>
</dbReference>
<accession>A0A9J5WJ23</accession>
<keyword evidence="3" id="KW-0694">RNA-binding</keyword>
<dbReference type="PROSITE" id="PS51375">
    <property type="entry name" value="PPR"/>
    <property type="match status" value="13"/>
</dbReference>
<dbReference type="InterPro" id="IPR050667">
    <property type="entry name" value="PPR-containing_protein"/>
</dbReference>
<evidence type="ECO:0000313" key="7">
    <source>
        <dbReference type="EMBL" id="KAG5575000.1"/>
    </source>
</evidence>
<feature type="domain" description="RRM" evidence="6">
    <location>
        <begin position="147"/>
        <end position="228"/>
    </location>
</feature>
<feature type="repeat" description="PPR" evidence="4">
    <location>
        <begin position="793"/>
        <end position="827"/>
    </location>
</feature>
<feature type="repeat" description="PPR" evidence="4">
    <location>
        <begin position="529"/>
        <end position="563"/>
    </location>
</feature>
<sequence>MIMDSIIFSLSSTAHYSPSPPPFTTSILAGKHHPSTTCILSLKSSSDFPEKPTTSTSLRRPTTNKPPDTTTHSQNLEFSKNPLKLLLNSPPNTSPPPSLTNKLWLSNKLSPPPPPHPLLAPNEGDESDLDSVDVEEMQKSSEFREKGKVFIGNLPIWVKKKELTEFFRQFGPIKNVILIKGHHETEMNKGFGFVIYGGSTAEKAAMKAVEFDGVEFHGRVLTVKLDDGRRMKAKTKERRRWVEGEDDVEYRSKWHEEREGSRNDFRKVLDTEPENWQAVVQAFERIKKPSRKEFGLMVNYYGRRGDMHRARETFEKMRARGIEPTVHVYTNLIHAYAVARDMEEALSCVRRMKDEGIEMSLVTHSILVDGFAKLGNIEAAERWFKEAKERHRTLNAIIYGSIIYANCQTCNMDRAEELVREMEEEGIDAPIDIYHIMMDGYTSIGNEDKCLIECGFTPSVVSYGCLMNLYIKVGKVSKAFEVSEMMKLAGIKHNMKTYSMLINGFINLKDWANAFAIFEDVIRDGLKPDVVLYNNIIRAFCGMGNIDRAVRIVEEMKKERHRPTSRTFMPIIHAFAKAGEIRKALDVFDMMRRSGCIPTVQTFNALILGLVENRQDHDFLHILPLCFLFVCGARKGLELVFHLALQYLLHGLALRLNSYIMGLILIVEPMEKAVEVLDEMLLAGIRPNERTYTTIMDGYASLGDTGKAFEYFSRIKDEGLELDIYTYEALLKACCKSGRMQSALAVTKEMSAKNIPRNTYVYNILIDGWARRGDVWEAADLMQQMRQEGVQPDIHTYTSFVNACCKAGDMLKATNTILEMKRVGVKPNVKTYTTLIHGWARASLPEKALKCFEEMKRSGLKPDKAVYHCLMTSLLSRATVAEYYIIEGIHRVCEEMVESGLTVDMGTAVHWSRCLRKIERTGGDLTEALQKTFPPDWNSHRNLNAASNDTGNSGGSDNDDYDDGPFYKTDSDDETNAGVIIRR</sequence>
<name>A0A9J5WJ23_SOLCO</name>
<evidence type="ECO:0000256" key="1">
    <source>
        <dbReference type="ARBA" id="ARBA00007626"/>
    </source>
</evidence>
<dbReference type="PANTHER" id="PTHR47939:SF1">
    <property type="entry name" value="OS04G0684500 PROTEIN"/>
    <property type="match status" value="1"/>
</dbReference>
<feature type="repeat" description="PPR" evidence="4">
    <location>
        <begin position="828"/>
        <end position="862"/>
    </location>
</feature>
<dbReference type="Pfam" id="PF13041">
    <property type="entry name" value="PPR_2"/>
    <property type="match status" value="5"/>
</dbReference>
<comment type="caution">
    <text evidence="7">The sequence shown here is derived from an EMBL/GenBank/DDBJ whole genome shotgun (WGS) entry which is preliminary data.</text>
</comment>
<feature type="repeat" description="PPR" evidence="4">
    <location>
        <begin position="459"/>
        <end position="493"/>
    </location>
</feature>
<dbReference type="Proteomes" id="UP000824120">
    <property type="component" value="Chromosome 11"/>
</dbReference>
<dbReference type="SUPFAM" id="SSF48452">
    <property type="entry name" value="TPR-like"/>
    <property type="match status" value="1"/>
</dbReference>
<protein>
    <recommendedName>
        <fullName evidence="6">RRM domain-containing protein</fullName>
    </recommendedName>
</protein>
<organism evidence="7 8">
    <name type="scientific">Solanum commersonii</name>
    <name type="common">Commerson's wild potato</name>
    <name type="synonym">Commerson's nightshade</name>
    <dbReference type="NCBI Taxonomy" id="4109"/>
    <lineage>
        <taxon>Eukaryota</taxon>
        <taxon>Viridiplantae</taxon>
        <taxon>Streptophyta</taxon>
        <taxon>Embryophyta</taxon>
        <taxon>Tracheophyta</taxon>
        <taxon>Spermatophyta</taxon>
        <taxon>Magnoliopsida</taxon>
        <taxon>eudicotyledons</taxon>
        <taxon>Gunneridae</taxon>
        <taxon>Pentapetalae</taxon>
        <taxon>asterids</taxon>
        <taxon>lamiids</taxon>
        <taxon>Solanales</taxon>
        <taxon>Solanaceae</taxon>
        <taxon>Solanoideae</taxon>
        <taxon>Solaneae</taxon>
        <taxon>Solanum</taxon>
    </lineage>
</organism>
<reference evidence="7 8" key="1">
    <citation type="submission" date="2020-09" db="EMBL/GenBank/DDBJ databases">
        <title>De no assembly of potato wild relative species, Solanum commersonii.</title>
        <authorList>
            <person name="Cho K."/>
        </authorList>
    </citation>
    <scope>NUCLEOTIDE SEQUENCE [LARGE SCALE GENOMIC DNA]</scope>
    <source>
        <strain evidence="7">LZ3.2</strain>
        <tissue evidence="7">Leaf</tissue>
    </source>
</reference>
<feature type="compositionally biased region" description="Low complexity" evidence="5">
    <location>
        <begin position="79"/>
        <end position="91"/>
    </location>
</feature>
<dbReference type="Pfam" id="PF01535">
    <property type="entry name" value="PPR"/>
    <property type="match status" value="2"/>
</dbReference>
<proteinExistence type="inferred from homology"/>
<evidence type="ECO:0000259" key="6">
    <source>
        <dbReference type="PROSITE" id="PS50102"/>
    </source>
</evidence>
<feature type="compositionally biased region" description="Acidic residues" evidence="5">
    <location>
        <begin position="123"/>
        <end position="135"/>
    </location>
</feature>
<evidence type="ECO:0000256" key="3">
    <source>
        <dbReference type="PROSITE-ProRule" id="PRU00176"/>
    </source>
</evidence>
<dbReference type="InterPro" id="IPR002885">
    <property type="entry name" value="PPR_rpt"/>
</dbReference>
<dbReference type="InterPro" id="IPR012677">
    <property type="entry name" value="Nucleotide-bd_a/b_plait_sf"/>
</dbReference>
<keyword evidence="8" id="KW-1185">Reference proteome</keyword>